<keyword evidence="1" id="KW-0175">Coiled coil</keyword>
<feature type="region of interest" description="Disordered" evidence="2">
    <location>
        <begin position="264"/>
        <end position="286"/>
    </location>
</feature>
<organism evidence="3 4">
    <name type="scientific">Didymella pomorum</name>
    <dbReference type="NCBI Taxonomy" id="749634"/>
    <lineage>
        <taxon>Eukaryota</taxon>
        <taxon>Fungi</taxon>
        <taxon>Dikarya</taxon>
        <taxon>Ascomycota</taxon>
        <taxon>Pezizomycotina</taxon>
        <taxon>Dothideomycetes</taxon>
        <taxon>Pleosporomycetidae</taxon>
        <taxon>Pleosporales</taxon>
        <taxon>Pleosporineae</taxon>
        <taxon>Didymellaceae</taxon>
        <taxon>Didymella</taxon>
    </lineage>
</organism>
<keyword evidence="4" id="KW-1185">Reference proteome</keyword>
<dbReference type="OrthoDB" id="1022638at2759"/>
<reference evidence="3" key="1">
    <citation type="submission" date="2022-10" db="EMBL/GenBank/DDBJ databases">
        <title>Tapping the CABI collections for fungal endophytes: first genome assemblies for Collariella, Neodidymelliopsis, Ascochyta clinopodiicola, Didymella pomorum, Didymosphaeria variabile, Neocosmospora piperis and Neocucurbitaria cava.</title>
        <authorList>
            <person name="Hill R."/>
        </authorList>
    </citation>
    <scope>NUCLEOTIDE SEQUENCE</scope>
    <source>
        <strain evidence="3">IMI 355091</strain>
    </source>
</reference>
<accession>A0A9W9DBD3</accession>
<protein>
    <submittedName>
        <fullName evidence="3">Uncharacterized protein</fullName>
    </submittedName>
</protein>
<sequence length="286" mass="32577">MAPDRYLILSRLYILAETLVDETTEDAVLDELQARCEELNGDGMHNQPSLLTLWTIYDGTKEKSRIREWLVDLYTTRIGNDTPLNLLPIVKDFPQPFLADLFTKTITFCPLPGQLKSIKKEVTEAKAQAQAHLNAKLQLSGHFARKKEQLLDKLAKTHDSWKGACKGMTTMQSSRDQAQRAKATLEESVQRVRGELGRAKDDKAALEDDLRKARTEVDMLKRRPVNTLTTSSWDRQPQIFTGTAESPDNIEARLTLCKHARSTSMLSHQSHQRRDEHHTMQTEDIV</sequence>
<dbReference type="EMBL" id="JAPEVA010000002">
    <property type="protein sequence ID" value="KAJ4412750.1"/>
    <property type="molecule type" value="Genomic_DNA"/>
</dbReference>
<evidence type="ECO:0000256" key="1">
    <source>
        <dbReference type="SAM" id="Coils"/>
    </source>
</evidence>
<evidence type="ECO:0000313" key="3">
    <source>
        <dbReference type="EMBL" id="KAJ4412750.1"/>
    </source>
</evidence>
<dbReference type="AlphaFoldDB" id="A0A9W9DBD3"/>
<proteinExistence type="predicted"/>
<evidence type="ECO:0000256" key="2">
    <source>
        <dbReference type="SAM" id="MobiDB-lite"/>
    </source>
</evidence>
<gene>
    <name evidence="3" type="ORF">N0V91_000512</name>
</gene>
<evidence type="ECO:0000313" key="4">
    <source>
        <dbReference type="Proteomes" id="UP001140510"/>
    </source>
</evidence>
<feature type="compositionally biased region" description="Basic and acidic residues" evidence="2">
    <location>
        <begin position="272"/>
        <end position="286"/>
    </location>
</feature>
<comment type="caution">
    <text evidence="3">The sequence shown here is derived from an EMBL/GenBank/DDBJ whole genome shotgun (WGS) entry which is preliminary data.</text>
</comment>
<dbReference type="Proteomes" id="UP001140510">
    <property type="component" value="Unassembled WGS sequence"/>
</dbReference>
<name>A0A9W9DBD3_9PLEO</name>
<feature type="coiled-coil region" evidence="1">
    <location>
        <begin position="171"/>
        <end position="223"/>
    </location>
</feature>